<gene>
    <name evidence="1" type="ORF">GCM10009760_30620</name>
</gene>
<sequence length="109" mass="12039">MSDGYRVNTDELEAVVKRLRTLQQSLGQTADKTKYNTVLVQGDFGGSFVEAEQLYSQHGAMQQSLTAMVANLDQLINDFGDKTNTVTTSYKGLEEDGVVAMNSEQERIV</sequence>
<evidence type="ECO:0000313" key="2">
    <source>
        <dbReference type="Proteomes" id="UP001422759"/>
    </source>
</evidence>
<dbReference type="RefSeq" id="WP_344465095.1">
    <property type="nucleotide sequence ID" value="NZ_BAAANT010000015.1"/>
</dbReference>
<keyword evidence="2" id="KW-1185">Reference proteome</keyword>
<evidence type="ECO:0008006" key="3">
    <source>
        <dbReference type="Google" id="ProtNLM"/>
    </source>
</evidence>
<proteinExistence type="predicted"/>
<accession>A0ABP5LE55</accession>
<dbReference type="EMBL" id="BAAANT010000015">
    <property type="protein sequence ID" value="GAA2143823.1"/>
    <property type="molecule type" value="Genomic_DNA"/>
</dbReference>
<dbReference type="Proteomes" id="UP001422759">
    <property type="component" value="Unassembled WGS sequence"/>
</dbReference>
<reference evidence="2" key="1">
    <citation type="journal article" date="2019" name="Int. J. Syst. Evol. Microbiol.">
        <title>The Global Catalogue of Microorganisms (GCM) 10K type strain sequencing project: providing services to taxonomists for standard genome sequencing and annotation.</title>
        <authorList>
            <consortium name="The Broad Institute Genomics Platform"/>
            <consortium name="The Broad Institute Genome Sequencing Center for Infectious Disease"/>
            <person name="Wu L."/>
            <person name="Ma J."/>
        </authorList>
    </citation>
    <scope>NUCLEOTIDE SEQUENCE [LARGE SCALE GENOMIC DNA]</scope>
    <source>
        <strain evidence="2">JCM 14560</strain>
    </source>
</reference>
<comment type="caution">
    <text evidence="1">The sequence shown here is derived from an EMBL/GenBank/DDBJ whole genome shotgun (WGS) entry which is preliminary data.</text>
</comment>
<organism evidence="1 2">
    <name type="scientific">Kitasatospora kazusensis</name>
    <dbReference type="NCBI Taxonomy" id="407974"/>
    <lineage>
        <taxon>Bacteria</taxon>
        <taxon>Bacillati</taxon>
        <taxon>Actinomycetota</taxon>
        <taxon>Actinomycetes</taxon>
        <taxon>Kitasatosporales</taxon>
        <taxon>Streptomycetaceae</taxon>
        <taxon>Kitasatospora</taxon>
    </lineage>
</organism>
<protein>
    <recommendedName>
        <fullName evidence="3">WXG100 family type VII secretion target</fullName>
    </recommendedName>
</protein>
<evidence type="ECO:0000313" key="1">
    <source>
        <dbReference type="EMBL" id="GAA2143823.1"/>
    </source>
</evidence>
<name>A0ABP5LE55_9ACTN</name>